<proteinExistence type="predicted"/>
<feature type="transmembrane region" description="Helical" evidence="1">
    <location>
        <begin position="37"/>
        <end position="59"/>
    </location>
</feature>
<dbReference type="Proteomes" id="UP000199385">
    <property type="component" value="Chromosome I"/>
</dbReference>
<dbReference type="SUPFAM" id="SSF53474">
    <property type="entry name" value="alpha/beta-Hydrolases"/>
    <property type="match status" value="1"/>
</dbReference>
<name>A0A1A8Z5A8_9ACTN</name>
<dbReference type="InterPro" id="IPR050583">
    <property type="entry name" value="Mycobacterial_A85_antigen"/>
</dbReference>
<dbReference type="GO" id="GO:0016747">
    <property type="term" value="F:acyltransferase activity, transferring groups other than amino-acyl groups"/>
    <property type="evidence" value="ECO:0007669"/>
    <property type="project" value="TreeGrafter"/>
</dbReference>
<dbReference type="PANTHER" id="PTHR48098:SF1">
    <property type="entry name" value="DIACYLGLYCEROL ACYLTRANSFERASE_MYCOLYLTRANSFERASE AG85A"/>
    <property type="match status" value="1"/>
</dbReference>
<protein>
    <submittedName>
        <fullName evidence="2">Enterochelin esterase</fullName>
    </submittedName>
</protein>
<organism evidence="2 3">
    <name type="scientific">Micromonospora auratinigra</name>
    <dbReference type="NCBI Taxonomy" id="261654"/>
    <lineage>
        <taxon>Bacteria</taxon>
        <taxon>Bacillati</taxon>
        <taxon>Actinomycetota</taxon>
        <taxon>Actinomycetes</taxon>
        <taxon>Micromonosporales</taxon>
        <taxon>Micromonosporaceae</taxon>
        <taxon>Micromonospora</taxon>
    </lineage>
</organism>
<dbReference type="PANTHER" id="PTHR48098">
    <property type="entry name" value="ENTEROCHELIN ESTERASE-RELATED"/>
    <property type="match status" value="1"/>
</dbReference>
<accession>A0A1A8Z5A8</accession>
<evidence type="ECO:0000313" key="3">
    <source>
        <dbReference type="Proteomes" id="UP000199385"/>
    </source>
</evidence>
<keyword evidence="1" id="KW-0812">Transmembrane</keyword>
<dbReference type="AlphaFoldDB" id="A0A1A8Z5A8"/>
<dbReference type="PATRIC" id="fig|261654.4.peg.763"/>
<dbReference type="RefSeq" id="WP_091657366.1">
    <property type="nucleotide sequence ID" value="NZ_LT594323.1"/>
</dbReference>
<dbReference type="EMBL" id="LT594323">
    <property type="protein sequence ID" value="SBT38989.1"/>
    <property type="molecule type" value="Genomic_DNA"/>
</dbReference>
<dbReference type="InterPro" id="IPR029058">
    <property type="entry name" value="AB_hydrolase_fold"/>
</dbReference>
<keyword evidence="3" id="KW-1185">Reference proteome</keyword>
<sequence>MGLTSTAFFTVVCVLAVGMLALAVLDKPRPRRADLQLLTRAARVVGVSALAVLVCGLTLNNQYLFYTSWTDLLGPSDHPTTHRIGDVAAAQPPHLSGTVLAGRQPPGRLPALPAPGQRLQRYTVPSPDVGGTAQVLVELPAGYDPADVRSYPVVVGLHGFPSSPDSYVRTGILSAQDRLVSQHLLGPSIVVIPQINVPRSLDTECVNGGPGQPQIDSWLSNDLPRWIVAHFRVRTDRLSWATVGYSFGGWCAVSLGLRHPGLFGAAVVFQGYFRPDFGTHYIPAASDVAQYDLVRLESRHPVPLSMWVMTSRQDTLSYPSTAQFLRVARSPTAVTATVLPRGGHRNAVWQPLVTSALTWLGSTLPGFHA</sequence>
<reference evidence="3" key="1">
    <citation type="submission" date="2016-06" db="EMBL/GenBank/DDBJ databases">
        <authorList>
            <person name="Varghese N."/>
            <person name="Submissions Spin"/>
        </authorList>
    </citation>
    <scope>NUCLEOTIDE SEQUENCE [LARGE SCALE GENOMIC DNA]</scope>
    <source>
        <strain evidence="3">DSM 44815</strain>
    </source>
</reference>
<gene>
    <name evidence="2" type="ORF">GA0070611_0743</name>
</gene>
<dbReference type="Pfam" id="PF00756">
    <property type="entry name" value="Esterase"/>
    <property type="match status" value="1"/>
</dbReference>
<keyword evidence="1" id="KW-1133">Transmembrane helix</keyword>
<dbReference type="InterPro" id="IPR000801">
    <property type="entry name" value="Esterase-like"/>
</dbReference>
<dbReference type="STRING" id="261654.GA0070611_0743"/>
<evidence type="ECO:0000313" key="2">
    <source>
        <dbReference type="EMBL" id="SBT38989.1"/>
    </source>
</evidence>
<dbReference type="Gene3D" id="3.40.50.1820">
    <property type="entry name" value="alpha/beta hydrolase"/>
    <property type="match status" value="1"/>
</dbReference>
<dbReference type="OrthoDB" id="3670437at2"/>
<evidence type="ECO:0000256" key="1">
    <source>
        <dbReference type="SAM" id="Phobius"/>
    </source>
</evidence>
<keyword evidence="1" id="KW-0472">Membrane</keyword>
<feature type="transmembrane region" description="Helical" evidence="1">
    <location>
        <begin position="6"/>
        <end position="25"/>
    </location>
</feature>